<dbReference type="GO" id="GO:0003677">
    <property type="term" value="F:DNA binding"/>
    <property type="evidence" value="ECO:0007669"/>
    <property type="project" value="UniProtKB-UniRule"/>
</dbReference>
<dbReference type="RefSeq" id="WP_149285675.1">
    <property type="nucleotide sequence ID" value="NZ_CP038437.2"/>
</dbReference>
<protein>
    <submittedName>
        <fullName evidence="6">TetR/AcrR family transcriptional regulator</fullName>
    </submittedName>
</protein>
<evidence type="ECO:0000313" key="7">
    <source>
        <dbReference type="Proteomes" id="UP000324285"/>
    </source>
</evidence>
<keyword evidence="2 4" id="KW-0238">DNA-binding</keyword>
<dbReference type="SUPFAM" id="SSF46689">
    <property type="entry name" value="Homeodomain-like"/>
    <property type="match status" value="1"/>
</dbReference>
<evidence type="ECO:0000256" key="4">
    <source>
        <dbReference type="PROSITE-ProRule" id="PRU00335"/>
    </source>
</evidence>
<feature type="domain" description="HTH tetR-type" evidence="5">
    <location>
        <begin position="9"/>
        <end position="69"/>
    </location>
</feature>
<dbReference type="InterPro" id="IPR023772">
    <property type="entry name" value="DNA-bd_HTH_TetR-type_CS"/>
</dbReference>
<evidence type="ECO:0000256" key="1">
    <source>
        <dbReference type="ARBA" id="ARBA00023015"/>
    </source>
</evidence>
<evidence type="ECO:0000313" key="6">
    <source>
        <dbReference type="EMBL" id="QEM82551.1"/>
    </source>
</evidence>
<feature type="DNA-binding region" description="H-T-H motif" evidence="4">
    <location>
        <begin position="32"/>
        <end position="51"/>
    </location>
</feature>
<proteinExistence type="predicted"/>
<dbReference type="EMBL" id="CP038437">
    <property type="protein sequence ID" value="QEM82551.1"/>
    <property type="molecule type" value="Genomic_DNA"/>
</dbReference>
<dbReference type="Gene3D" id="1.10.357.10">
    <property type="entry name" value="Tetracycline Repressor, domain 2"/>
    <property type="match status" value="1"/>
</dbReference>
<keyword evidence="1" id="KW-0805">Transcription regulation</keyword>
<sequence>MARQIKSAAQRRGELLDSAQALFFEHGYDNTTVNDLIQHAGLSKGGFYHHFSSKEEVLEALVERLASASMEQLADVLEHPQLDALARLNAFLSRARQMKVEQVPHMRGLFDTLFQPGNQVLYHRINAASMAVVCPLLARIIEQGRQEGCFDVPDAHLAAETILHLGAASYRIVARALHAAGTEDASKAADELEQALHFQGIVIDRILGLEDGSVNYVEHGFAQAIVQALAATDRQKDDS</sequence>
<name>A0A5C1NIH2_9GAMM</name>
<dbReference type="InterPro" id="IPR001647">
    <property type="entry name" value="HTH_TetR"/>
</dbReference>
<dbReference type="PANTHER" id="PTHR47506:SF1">
    <property type="entry name" value="HTH-TYPE TRANSCRIPTIONAL REGULATOR YJDC"/>
    <property type="match status" value="1"/>
</dbReference>
<dbReference type="PRINTS" id="PR00455">
    <property type="entry name" value="HTHTETR"/>
</dbReference>
<evidence type="ECO:0000256" key="2">
    <source>
        <dbReference type="ARBA" id="ARBA00023125"/>
    </source>
</evidence>
<dbReference type="InterPro" id="IPR036271">
    <property type="entry name" value="Tet_transcr_reg_TetR-rel_C_sf"/>
</dbReference>
<gene>
    <name evidence="6" type="ORF">E4T21_14095</name>
</gene>
<dbReference type="KEGG" id="hbh:E4T21_14095"/>
<dbReference type="AlphaFoldDB" id="A0A5C1NIH2"/>
<keyword evidence="7" id="KW-1185">Reference proteome</keyword>
<evidence type="ECO:0000259" key="5">
    <source>
        <dbReference type="PROSITE" id="PS50977"/>
    </source>
</evidence>
<dbReference type="SUPFAM" id="SSF48498">
    <property type="entry name" value="Tetracyclin repressor-like, C-terminal domain"/>
    <property type="match status" value="1"/>
</dbReference>
<dbReference type="Pfam" id="PF00440">
    <property type="entry name" value="TetR_N"/>
    <property type="match status" value="1"/>
</dbReference>
<dbReference type="OrthoDB" id="116240at2"/>
<accession>A0A5C1NIH2</accession>
<dbReference type="PROSITE" id="PS01081">
    <property type="entry name" value="HTH_TETR_1"/>
    <property type="match status" value="1"/>
</dbReference>
<reference evidence="6" key="1">
    <citation type="submission" date="2021-02" db="EMBL/GenBank/DDBJ databases">
        <title>Strain Y2R2, a novel species of the genus Halomonas.</title>
        <authorList>
            <person name="Huang H."/>
        </authorList>
    </citation>
    <scope>NUCLEOTIDE SEQUENCE</scope>
    <source>
        <strain evidence="6">Y2R2</strain>
    </source>
</reference>
<dbReference type="InterPro" id="IPR009057">
    <property type="entry name" value="Homeodomain-like_sf"/>
</dbReference>
<dbReference type="PANTHER" id="PTHR47506">
    <property type="entry name" value="TRANSCRIPTIONAL REGULATORY PROTEIN"/>
    <property type="match status" value="1"/>
</dbReference>
<evidence type="ECO:0000256" key="3">
    <source>
        <dbReference type="ARBA" id="ARBA00023163"/>
    </source>
</evidence>
<organism evidence="6 7">
    <name type="scientific">Halomonas binhaiensis</name>
    <dbReference type="NCBI Taxonomy" id="2562282"/>
    <lineage>
        <taxon>Bacteria</taxon>
        <taxon>Pseudomonadati</taxon>
        <taxon>Pseudomonadota</taxon>
        <taxon>Gammaproteobacteria</taxon>
        <taxon>Oceanospirillales</taxon>
        <taxon>Halomonadaceae</taxon>
        <taxon>Halomonas</taxon>
    </lineage>
</organism>
<dbReference type="Proteomes" id="UP000324285">
    <property type="component" value="Chromosome"/>
</dbReference>
<dbReference type="PROSITE" id="PS50977">
    <property type="entry name" value="HTH_TETR_2"/>
    <property type="match status" value="1"/>
</dbReference>
<keyword evidence="3" id="KW-0804">Transcription</keyword>